<reference evidence="1" key="2">
    <citation type="journal article" date="2021" name="PeerJ">
        <title>Extensive microbial diversity within the chicken gut microbiome revealed by metagenomics and culture.</title>
        <authorList>
            <person name="Gilroy R."/>
            <person name="Ravi A."/>
            <person name="Getino M."/>
            <person name="Pursley I."/>
            <person name="Horton D.L."/>
            <person name="Alikhan N.F."/>
            <person name="Baker D."/>
            <person name="Gharbi K."/>
            <person name="Hall N."/>
            <person name="Watson M."/>
            <person name="Adriaenssens E.M."/>
            <person name="Foster-Nyarko E."/>
            <person name="Jarju S."/>
            <person name="Secka A."/>
            <person name="Antonio M."/>
            <person name="Oren A."/>
            <person name="Chaudhuri R.R."/>
            <person name="La Ragione R."/>
            <person name="Hildebrand F."/>
            <person name="Pallen M.J."/>
        </authorList>
    </citation>
    <scope>NUCLEOTIDE SEQUENCE</scope>
    <source>
        <strain evidence="1">B1-13419</strain>
    </source>
</reference>
<evidence type="ECO:0000313" key="1">
    <source>
        <dbReference type="EMBL" id="MBO8473996.1"/>
    </source>
</evidence>
<evidence type="ECO:0008006" key="3">
    <source>
        <dbReference type="Google" id="ProtNLM"/>
    </source>
</evidence>
<dbReference type="EMBL" id="JADIMD010000023">
    <property type="protein sequence ID" value="MBO8473996.1"/>
    <property type="molecule type" value="Genomic_DNA"/>
</dbReference>
<accession>A0A9D9ILP2</accession>
<gene>
    <name evidence="1" type="ORF">IAB91_01720</name>
</gene>
<dbReference type="Proteomes" id="UP000823757">
    <property type="component" value="Unassembled WGS sequence"/>
</dbReference>
<reference evidence="1" key="1">
    <citation type="submission" date="2020-10" db="EMBL/GenBank/DDBJ databases">
        <authorList>
            <person name="Gilroy R."/>
        </authorList>
    </citation>
    <scope>NUCLEOTIDE SEQUENCE</scope>
    <source>
        <strain evidence="1">B1-13419</strain>
    </source>
</reference>
<comment type="caution">
    <text evidence="1">The sequence shown here is derived from an EMBL/GenBank/DDBJ whole genome shotgun (WGS) entry which is preliminary data.</text>
</comment>
<organism evidence="1 2">
    <name type="scientific">Candidatus Cryptobacteroides faecigallinarum</name>
    <dbReference type="NCBI Taxonomy" id="2840763"/>
    <lineage>
        <taxon>Bacteria</taxon>
        <taxon>Pseudomonadati</taxon>
        <taxon>Bacteroidota</taxon>
        <taxon>Bacteroidia</taxon>
        <taxon>Bacteroidales</taxon>
        <taxon>Candidatus Cryptobacteroides</taxon>
    </lineage>
</organism>
<protein>
    <recommendedName>
        <fullName evidence="3">DUF4843 domain-containing protein</fullName>
    </recommendedName>
</protein>
<proteinExistence type="predicted"/>
<name>A0A9D9ILP2_9BACT</name>
<sequence length="233" mass="26808">MILSILAMALASCKVNDIAYYSDDARIEFSGASSYTFTDEDWLEEYVLGQDSYIDGRFTAQLIGYFLDTPRTFCVQATPVETSLFTPELEFDNPYQFPAGVVTVDAGFRIKCPSKENASTRSTDKNGYVDIVYDNSSEYQQFGQGRVENLSYRVTVNLDLYPDDWNAAFWGRYSVSKYILMMETFRCVHKDIERNFDSYMAIMEAYALYKQENGPLYGDDDYSDEEIEFPVFN</sequence>
<evidence type="ECO:0000313" key="2">
    <source>
        <dbReference type="Proteomes" id="UP000823757"/>
    </source>
</evidence>
<dbReference type="AlphaFoldDB" id="A0A9D9ILP2"/>